<evidence type="ECO:0000256" key="2">
    <source>
        <dbReference type="ARBA" id="ARBA00029447"/>
    </source>
</evidence>
<dbReference type="OrthoDB" id="5292010at2"/>
<dbReference type="Pfam" id="PF00015">
    <property type="entry name" value="MCPsignal"/>
    <property type="match status" value="1"/>
</dbReference>
<name>A0A3S2VEL7_9SPHN</name>
<gene>
    <name evidence="7" type="ORF">EOE18_04635</name>
</gene>
<dbReference type="Gene3D" id="1.10.287.950">
    <property type="entry name" value="Methyl-accepting chemotaxis protein"/>
    <property type="match status" value="1"/>
</dbReference>
<dbReference type="InterPro" id="IPR004089">
    <property type="entry name" value="MCPsignal_dom"/>
</dbReference>
<feature type="transmembrane region" description="Helical" evidence="4">
    <location>
        <begin position="112"/>
        <end position="134"/>
    </location>
</feature>
<dbReference type="AlphaFoldDB" id="A0A3S2VEL7"/>
<feature type="transmembrane region" description="Helical" evidence="4">
    <location>
        <begin position="86"/>
        <end position="105"/>
    </location>
</feature>
<dbReference type="SMART" id="SM00283">
    <property type="entry name" value="MA"/>
    <property type="match status" value="1"/>
</dbReference>
<evidence type="ECO:0000259" key="6">
    <source>
        <dbReference type="PROSITE" id="PS50885"/>
    </source>
</evidence>
<feature type="domain" description="HAMP" evidence="6">
    <location>
        <begin position="194"/>
        <end position="246"/>
    </location>
</feature>
<keyword evidence="4" id="KW-1133">Transmembrane helix</keyword>
<keyword evidence="4" id="KW-0812">Transmembrane</keyword>
<evidence type="ECO:0000313" key="7">
    <source>
        <dbReference type="EMBL" id="RVU06139.1"/>
    </source>
</evidence>
<accession>A0A3S2VEL7</accession>
<feature type="domain" description="Methyl-accepting transducer" evidence="5">
    <location>
        <begin position="251"/>
        <end position="480"/>
    </location>
</feature>
<evidence type="ECO:0000256" key="3">
    <source>
        <dbReference type="PROSITE-ProRule" id="PRU00284"/>
    </source>
</evidence>
<organism evidence="7 8">
    <name type="scientific">Novosphingobium umbonatum</name>
    <dbReference type="NCBI Taxonomy" id="1908524"/>
    <lineage>
        <taxon>Bacteria</taxon>
        <taxon>Pseudomonadati</taxon>
        <taxon>Pseudomonadota</taxon>
        <taxon>Alphaproteobacteria</taxon>
        <taxon>Sphingomonadales</taxon>
        <taxon>Sphingomonadaceae</taxon>
        <taxon>Novosphingobium</taxon>
    </lineage>
</organism>
<dbReference type="InterPro" id="IPR051310">
    <property type="entry name" value="MCP_chemotaxis"/>
</dbReference>
<evidence type="ECO:0000256" key="1">
    <source>
        <dbReference type="ARBA" id="ARBA00022500"/>
    </source>
</evidence>
<dbReference type="GO" id="GO:0006935">
    <property type="term" value="P:chemotaxis"/>
    <property type="evidence" value="ECO:0007669"/>
    <property type="project" value="UniProtKB-KW"/>
</dbReference>
<proteinExistence type="inferred from homology"/>
<comment type="similarity">
    <text evidence="2">Belongs to the methyl-accepting chemotaxis (MCP) protein family.</text>
</comment>
<dbReference type="RefSeq" id="WP_127706738.1">
    <property type="nucleotide sequence ID" value="NZ_SACO01000003.1"/>
</dbReference>
<keyword evidence="1" id="KW-0145">Chemotaxis</keyword>
<dbReference type="PANTHER" id="PTHR43531">
    <property type="entry name" value="PROTEIN ICFG"/>
    <property type="match status" value="1"/>
</dbReference>
<comment type="caution">
    <text evidence="7">The sequence shown here is derived from an EMBL/GenBank/DDBJ whole genome shotgun (WGS) entry which is preliminary data.</text>
</comment>
<evidence type="ECO:0000256" key="4">
    <source>
        <dbReference type="SAM" id="Phobius"/>
    </source>
</evidence>
<dbReference type="PROSITE" id="PS50111">
    <property type="entry name" value="CHEMOTAXIS_TRANSDUC_2"/>
    <property type="match status" value="1"/>
</dbReference>
<reference evidence="7 8" key="1">
    <citation type="submission" date="2019-01" db="EMBL/GenBank/DDBJ databases">
        <authorList>
            <person name="Chen W.-M."/>
        </authorList>
    </citation>
    <scope>NUCLEOTIDE SEQUENCE [LARGE SCALE GENOMIC DNA]</scope>
    <source>
        <strain evidence="7 8">FSY-9</strain>
    </source>
</reference>
<dbReference type="PANTHER" id="PTHR43531:SF11">
    <property type="entry name" value="METHYL-ACCEPTING CHEMOTAXIS PROTEIN 3"/>
    <property type="match status" value="1"/>
</dbReference>
<keyword evidence="4" id="KW-0472">Membrane</keyword>
<dbReference type="GO" id="GO:0016020">
    <property type="term" value="C:membrane"/>
    <property type="evidence" value="ECO:0007669"/>
    <property type="project" value="InterPro"/>
</dbReference>
<evidence type="ECO:0000259" key="5">
    <source>
        <dbReference type="PROSITE" id="PS50111"/>
    </source>
</evidence>
<dbReference type="GO" id="GO:0007165">
    <property type="term" value="P:signal transduction"/>
    <property type="evidence" value="ECO:0007669"/>
    <property type="project" value="UniProtKB-KW"/>
</dbReference>
<dbReference type="PROSITE" id="PS50885">
    <property type="entry name" value="HAMP"/>
    <property type="match status" value="1"/>
</dbReference>
<feature type="transmembrane region" description="Helical" evidence="4">
    <location>
        <begin position="20"/>
        <end position="49"/>
    </location>
</feature>
<sequence>MEDIERLRQQGAKALMFVCWISAAIIALGCFFAGSGFVPLVLALAVGALPSLMVMQGRDDVMSRIVLGATLPLYPAILLYQWSGSAWLIDLHMVFFAIIALLPVLVDWRPVLAAAGVTAVHHLVLNFAAPSLVFNGGGDLQRVILHAVVVVVETAVLVVLAKRLEGLMLAQSYAQIEKERAAKLADLERDRTEAIQSEVVQQIGAGLHALAKGNLAYRIDNPFPDHFEDLRNNFNQSAQDLSEMVGNVSQASRHIQAGSSEMRSASDDLARRTEQQASNVEQASSAMNRLVAAAHTTAQHASSVNEALTVAQKAAEEGQEVARRAMNTMEQVEKSAAEIRQIITLIDGIAFQTNLLALNAGVEAARAGDSGKGFAVVANEVRALAQRSADAANGIKALIDTSTTHVSEGVTEVQHTGEALQGIITQVMEISMAVDGIARAAVDNAKDLARVNETFSSLDSSTQQNAAMVEESNAALRALANETTALIDLVSRFDGKSQTGMGGHSSYFGMAA</sequence>
<dbReference type="EMBL" id="SACO01000003">
    <property type="protein sequence ID" value="RVU06139.1"/>
    <property type="molecule type" value="Genomic_DNA"/>
</dbReference>
<keyword evidence="8" id="KW-1185">Reference proteome</keyword>
<keyword evidence="3" id="KW-0807">Transducer</keyword>
<evidence type="ECO:0000313" key="8">
    <source>
        <dbReference type="Proteomes" id="UP000282837"/>
    </source>
</evidence>
<feature type="transmembrane region" description="Helical" evidence="4">
    <location>
        <begin position="140"/>
        <end position="161"/>
    </location>
</feature>
<dbReference type="Proteomes" id="UP000282837">
    <property type="component" value="Unassembled WGS sequence"/>
</dbReference>
<dbReference type="PROSITE" id="PS51257">
    <property type="entry name" value="PROKAR_LIPOPROTEIN"/>
    <property type="match status" value="1"/>
</dbReference>
<dbReference type="SUPFAM" id="SSF58104">
    <property type="entry name" value="Methyl-accepting chemotaxis protein (MCP) signaling domain"/>
    <property type="match status" value="1"/>
</dbReference>
<dbReference type="CDD" id="cd11386">
    <property type="entry name" value="MCP_signal"/>
    <property type="match status" value="1"/>
</dbReference>
<dbReference type="InterPro" id="IPR003660">
    <property type="entry name" value="HAMP_dom"/>
</dbReference>
<protein>
    <submittedName>
        <fullName evidence="7">Methyl-accepting chemotaxis protein</fullName>
    </submittedName>
</protein>